<evidence type="ECO:0000256" key="4">
    <source>
        <dbReference type="ARBA" id="ARBA00023242"/>
    </source>
</evidence>
<dbReference type="GO" id="GO:0005737">
    <property type="term" value="C:cytoplasm"/>
    <property type="evidence" value="ECO:0007669"/>
    <property type="project" value="UniProtKB-SubCell"/>
</dbReference>
<evidence type="ECO:0000313" key="6">
    <source>
        <dbReference type="Proteomes" id="UP000594261"/>
    </source>
</evidence>
<name>A0A7N2MTF1_QUELO</name>
<proteinExistence type="predicted"/>
<evidence type="ECO:0000256" key="1">
    <source>
        <dbReference type="ARBA" id="ARBA00004123"/>
    </source>
</evidence>
<keyword evidence="6" id="KW-1185">Reference proteome</keyword>
<reference evidence="5" key="2">
    <citation type="submission" date="2021-01" db="UniProtKB">
        <authorList>
            <consortium name="EnsemblPlants"/>
        </authorList>
    </citation>
    <scope>IDENTIFICATION</scope>
</reference>
<dbReference type="InterPro" id="IPR044159">
    <property type="entry name" value="IQM"/>
</dbReference>
<evidence type="ECO:0000313" key="5">
    <source>
        <dbReference type="EnsemblPlants" id="QL10p055543:mrna"/>
    </source>
</evidence>
<dbReference type="InParanoid" id="A0A7N2MTF1"/>
<keyword evidence="3" id="KW-0963">Cytoplasm</keyword>
<evidence type="ECO:0000256" key="3">
    <source>
        <dbReference type="ARBA" id="ARBA00022490"/>
    </source>
</evidence>
<sequence>MEKIDPRHHYGHNLHFYYDVCSDSKSTQPFFYWLDVGDGKDLNLERCLRTVLQRQCIAYLGPKEREAYEVIVESGKLLYRQTGMLINTVEGSKWIFVLSTSRALYVGQKKKGVFQHSSFLSGGAKSAAGRLVAHDGVLEVLSIT</sequence>
<dbReference type="GO" id="GO:0005634">
    <property type="term" value="C:nucleus"/>
    <property type="evidence" value="ECO:0007669"/>
    <property type="project" value="UniProtKB-SubCell"/>
</dbReference>
<reference evidence="5 6" key="1">
    <citation type="journal article" date="2016" name="G3 (Bethesda)">
        <title>First Draft Assembly and Annotation of the Genome of a California Endemic Oak Quercus lobata Nee (Fagaceae).</title>
        <authorList>
            <person name="Sork V.L."/>
            <person name="Fitz-Gibbon S.T."/>
            <person name="Puiu D."/>
            <person name="Crepeau M."/>
            <person name="Gugger P.F."/>
            <person name="Sherman R."/>
            <person name="Stevens K."/>
            <person name="Langley C.H."/>
            <person name="Pellegrini M."/>
            <person name="Salzberg S.L."/>
        </authorList>
    </citation>
    <scope>NUCLEOTIDE SEQUENCE [LARGE SCALE GENOMIC DNA]</scope>
    <source>
        <strain evidence="5 6">cv. SW786</strain>
    </source>
</reference>
<organism evidence="5 6">
    <name type="scientific">Quercus lobata</name>
    <name type="common">Valley oak</name>
    <dbReference type="NCBI Taxonomy" id="97700"/>
    <lineage>
        <taxon>Eukaryota</taxon>
        <taxon>Viridiplantae</taxon>
        <taxon>Streptophyta</taxon>
        <taxon>Embryophyta</taxon>
        <taxon>Tracheophyta</taxon>
        <taxon>Spermatophyta</taxon>
        <taxon>Magnoliopsida</taxon>
        <taxon>eudicotyledons</taxon>
        <taxon>Gunneridae</taxon>
        <taxon>Pentapetalae</taxon>
        <taxon>rosids</taxon>
        <taxon>fabids</taxon>
        <taxon>Fagales</taxon>
        <taxon>Fagaceae</taxon>
        <taxon>Quercus</taxon>
    </lineage>
</organism>
<dbReference type="EMBL" id="LRBV02000010">
    <property type="status" value="NOT_ANNOTATED_CDS"/>
    <property type="molecule type" value="Genomic_DNA"/>
</dbReference>
<evidence type="ECO:0000256" key="2">
    <source>
        <dbReference type="ARBA" id="ARBA00004496"/>
    </source>
</evidence>
<dbReference type="PANTHER" id="PTHR31250:SF27">
    <property type="entry name" value="IQ DOMAIN-CONTAINING PROTEIN IQM5"/>
    <property type="match status" value="1"/>
</dbReference>
<comment type="subcellular location">
    <subcellularLocation>
        <location evidence="2">Cytoplasm</location>
    </subcellularLocation>
    <subcellularLocation>
        <location evidence="1">Nucleus</location>
    </subcellularLocation>
</comment>
<dbReference type="Proteomes" id="UP000594261">
    <property type="component" value="Chromosome 10"/>
</dbReference>
<dbReference type="PANTHER" id="PTHR31250">
    <property type="entry name" value="IQ DOMAIN-CONTAINING PROTEIN IQM3"/>
    <property type="match status" value="1"/>
</dbReference>
<dbReference type="OMA" id="CISFVEN"/>
<dbReference type="AlphaFoldDB" id="A0A7N2MTF1"/>
<dbReference type="Gramene" id="QL10p055543:mrna">
    <property type="protein sequence ID" value="QL10p055543:mrna"/>
    <property type="gene ID" value="QL10p055543"/>
</dbReference>
<accession>A0A7N2MTF1</accession>
<keyword evidence="4" id="KW-0539">Nucleus</keyword>
<protein>
    <submittedName>
        <fullName evidence="5">Uncharacterized protein</fullName>
    </submittedName>
</protein>
<dbReference type="EnsemblPlants" id="QL10p055543:mrna">
    <property type="protein sequence ID" value="QL10p055543:mrna"/>
    <property type="gene ID" value="QL10p055543"/>
</dbReference>